<evidence type="ECO:0000313" key="2">
    <source>
        <dbReference type="EMBL" id="KAK8048146.1"/>
    </source>
</evidence>
<accession>A0ABR1TNA5</accession>
<evidence type="ECO:0000313" key="3">
    <source>
        <dbReference type="Proteomes" id="UP001480595"/>
    </source>
</evidence>
<proteinExistence type="predicted"/>
<keyword evidence="1" id="KW-0812">Transmembrane</keyword>
<feature type="transmembrane region" description="Helical" evidence="1">
    <location>
        <begin position="30"/>
        <end position="49"/>
    </location>
</feature>
<protein>
    <recommendedName>
        <fullName evidence="4">Copper transporter</fullName>
    </recommendedName>
</protein>
<keyword evidence="1" id="KW-1133">Transmembrane helix</keyword>
<reference evidence="2 3" key="1">
    <citation type="submission" date="2023-01" db="EMBL/GenBank/DDBJ databases">
        <title>Analysis of 21 Apiospora genomes using comparative genomics revels a genus with tremendous synthesis potential of carbohydrate active enzymes and secondary metabolites.</title>
        <authorList>
            <person name="Sorensen T."/>
        </authorList>
    </citation>
    <scope>NUCLEOTIDE SEQUENCE [LARGE SCALE GENOMIC DNA]</scope>
    <source>
        <strain evidence="2 3">CBS 135458</strain>
    </source>
</reference>
<keyword evidence="1" id="KW-0472">Membrane</keyword>
<evidence type="ECO:0000256" key="1">
    <source>
        <dbReference type="SAM" id="Phobius"/>
    </source>
</evidence>
<organism evidence="2 3">
    <name type="scientific">Apiospora phragmitis</name>
    <dbReference type="NCBI Taxonomy" id="2905665"/>
    <lineage>
        <taxon>Eukaryota</taxon>
        <taxon>Fungi</taxon>
        <taxon>Dikarya</taxon>
        <taxon>Ascomycota</taxon>
        <taxon>Pezizomycotina</taxon>
        <taxon>Sordariomycetes</taxon>
        <taxon>Xylariomycetidae</taxon>
        <taxon>Amphisphaeriales</taxon>
        <taxon>Apiosporaceae</taxon>
        <taxon>Apiospora</taxon>
    </lineage>
</organism>
<dbReference type="GeneID" id="92094348"/>
<name>A0ABR1TNA5_9PEZI</name>
<comment type="caution">
    <text evidence="2">The sequence shown here is derived from an EMBL/GenBank/DDBJ whole genome shotgun (WGS) entry which is preliminary data.</text>
</comment>
<gene>
    <name evidence="2" type="ORF">PG994_009876</name>
</gene>
<keyword evidence="3" id="KW-1185">Reference proteome</keyword>
<dbReference type="RefSeq" id="XP_066710395.1">
    <property type="nucleotide sequence ID" value="XM_066861285.1"/>
</dbReference>
<sequence>MIQYPVQGYMMYALRATNEQYLSGSSENEWGFGQIVALVLVVAMVLECVKAWTEYHLSKEPDEVQANTGKTRGFTSFLRALLPDEDELTGPVLPSNRSKVLERRQSLPAGFKCA</sequence>
<dbReference type="Proteomes" id="UP001480595">
    <property type="component" value="Unassembled WGS sequence"/>
</dbReference>
<evidence type="ECO:0008006" key="4">
    <source>
        <dbReference type="Google" id="ProtNLM"/>
    </source>
</evidence>
<dbReference type="EMBL" id="JAQQWL010000011">
    <property type="protein sequence ID" value="KAK8048146.1"/>
    <property type="molecule type" value="Genomic_DNA"/>
</dbReference>